<evidence type="ECO:0000313" key="2">
    <source>
        <dbReference type="Proteomes" id="UP000789325"/>
    </source>
</evidence>
<comment type="caution">
    <text evidence="1">The sequence shown here is derived from an EMBL/GenBank/DDBJ whole genome shotgun (WGS) entry which is preliminary data.</text>
</comment>
<sequence>MADSPETEISPTRTHATWKPGVIEDPIPFYSCSECSAVFVGIDGGNGPRFEGDGRRPVIELPYAPAPDPATACGGSFERLATADAASQADRIELSYDVVGGFDSNALRVFWDVREEGCEPRWFALKTFTGMQVKYALPGKRAPIVFALGDEDAYAYCDEDPCIGCTFRCKRGFELYGYVERIGLVKLEVHRESVTS</sequence>
<dbReference type="AlphaFoldDB" id="A0A9D2VIS7"/>
<dbReference type="Proteomes" id="UP000789325">
    <property type="component" value="Unassembled WGS sequence"/>
</dbReference>
<dbReference type="EMBL" id="DYZL01000003">
    <property type="protein sequence ID" value="HJH42186.1"/>
    <property type="molecule type" value="Genomic_DNA"/>
</dbReference>
<name>A0A9D2VIS7_9ACTN</name>
<evidence type="ECO:0000313" key="1">
    <source>
        <dbReference type="EMBL" id="HJH42186.1"/>
    </source>
</evidence>
<organism evidence="1 2">
    <name type="scientific">Rubneribacter badeniensis</name>
    <dbReference type="NCBI Taxonomy" id="2070688"/>
    <lineage>
        <taxon>Bacteria</taxon>
        <taxon>Bacillati</taxon>
        <taxon>Actinomycetota</taxon>
        <taxon>Coriobacteriia</taxon>
        <taxon>Eggerthellales</taxon>
        <taxon>Eggerthellaceae</taxon>
        <taxon>Rubneribacter</taxon>
    </lineage>
</organism>
<reference evidence="1" key="1">
    <citation type="journal article" date="2021" name="PeerJ">
        <title>Extensive microbial diversity within the chicken gut microbiome revealed by metagenomics and culture.</title>
        <authorList>
            <person name="Gilroy R."/>
            <person name="Ravi A."/>
            <person name="Getino M."/>
            <person name="Pursley I."/>
            <person name="Horton D.L."/>
            <person name="Alikhan N.F."/>
            <person name="Baker D."/>
            <person name="Gharbi K."/>
            <person name="Hall N."/>
            <person name="Watson M."/>
            <person name="Adriaenssens E.M."/>
            <person name="Foster-Nyarko E."/>
            <person name="Jarju S."/>
            <person name="Secka A."/>
            <person name="Antonio M."/>
            <person name="Oren A."/>
            <person name="Chaudhuri R.R."/>
            <person name="La Ragione R."/>
            <person name="Hildebrand F."/>
            <person name="Pallen M.J."/>
        </authorList>
    </citation>
    <scope>NUCLEOTIDE SEQUENCE</scope>
    <source>
        <strain evidence="1">USAMLcec12-2067</strain>
    </source>
</reference>
<protein>
    <submittedName>
        <fullName evidence="1">Uncharacterized protein</fullName>
    </submittedName>
</protein>
<accession>A0A9D2VIS7</accession>
<proteinExistence type="predicted"/>
<gene>
    <name evidence="1" type="ORF">K8V16_00125</name>
</gene>
<reference evidence="1" key="2">
    <citation type="submission" date="2021-09" db="EMBL/GenBank/DDBJ databases">
        <authorList>
            <person name="Gilroy R."/>
        </authorList>
    </citation>
    <scope>NUCLEOTIDE SEQUENCE</scope>
    <source>
        <strain evidence="1">USAMLcec12-2067</strain>
    </source>
</reference>